<gene>
    <name evidence="2" type="ORF">NDU88_007576</name>
</gene>
<proteinExistence type="predicted"/>
<dbReference type="AlphaFoldDB" id="A0AAV7P2K1"/>
<evidence type="ECO:0000256" key="1">
    <source>
        <dbReference type="SAM" id="MobiDB-lite"/>
    </source>
</evidence>
<name>A0AAV7P2K1_PLEWA</name>
<dbReference type="Proteomes" id="UP001066276">
    <property type="component" value="Chromosome 8"/>
</dbReference>
<comment type="caution">
    <text evidence="2">The sequence shown here is derived from an EMBL/GenBank/DDBJ whole genome shotgun (WGS) entry which is preliminary data.</text>
</comment>
<evidence type="ECO:0000313" key="3">
    <source>
        <dbReference type="Proteomes" id="UP001066276"/>
    </source>
</evidence>
<keyword evidence="3" id="KW-1185">Reference proteome</keyword>
<protein>
    <submittedName>
        <fullName evidence="2">Uncharacterized protein</fullName>
    </submittedName>
</protein>
<dbReference type="EMBL" id="JANPWB010000012">
    <property type="protein sequence ID" value="KAJ1119390.1"/>
    <property type="molecule type" value="Genomic_DNA"/>
</dbReference>
<organism evidence="2 3">
    <name type="scientific">Pleurodeles waltl</name>
    <name type="common">Iberian ribbed newt</name>
    <dbReference type="NCBI Taxonomy" id="8319"/>
    <lineage>
        <taxon>Eukaryota</taxon>
        <taxon>Metazoa</taxon>
        <taxon>Chordata</taxon>
        <taxon>Craniata</taxon>
        <taxon>Vertebrata</taxon>
        <taxon>Euteleostomi</taxon>
        <taxon>Amphibia</taxon>
        <taxon>Batrachia</taxon>
        <taxon>Caudata</taxon>
        <taxon>Salamandroidea</taxon>
        <taxon>Salamandridae</taxon>
        <taxon>Pleurodelinae</taxon>
        <taxon>Pleurodeles</taxon>
    </lineage>
</organism>
<feature type="region of interest" description="Disordered" evidence="1">
    <location>
        <begin position="314"/>
        <end position="382"/>
    </location>
</feature>
<accession>A0AAV7P2K1</accession>
<reference evidence="2" key="1">
    <citation type="journal article" date="2022" name="bioRxiv">
        <title>Sequencing and chromosome-scale assembly of the giantPleurodeles waltlgenome.</title>
        <authorList>
            <person name="Brown T."/>
            <person name="Elewa A."/>
            <person name="Iarovenko S."/>
            <person name="Subramanian E."/>
            <person name="Araus A.J."/>
            <person name="Petzold A."/>
            <person name="Susuki M."/>
            <person name="Suzuki K.-i.T."/>
            <person name="Hayashi T."/>
            <person name="Toyoda A."/>
            <person name="Oliveira C."/>
            <person name="Osipova E."/>
            <person name="Leigh N.D."/>
            <person name="Simon A."/>
            <person name="Yun M.H."/>
        </authorList>
    </citation>
    <scope>NUCLEOTIDE SEQUENCE</scope>
    <source>
        <strain evidence="2">20211129_DDA</strain>
        <tissue evidence="2">Liver</tissue>
    </source>
</reference>
<feature type="region of interest" description="Disordered" evidence="1">
    <location>
        <begin position="236"/>
        <end position="273"/>
    </location>
</feature>
<feature type="region of interest" description="Disordered" evidence="1">
    <location>
        <begin position="197"/>
        <end position="219"/>
    </location>
</feature>
<evidence type="ECO:0000313" key="2">
    <source>
        <dbReference type="EMBL" id="KAJ1119390.1"/>
    </source>
</evidence>
<sequence>MGADVEDLFRNAKSASRVAELRSTVSGGVSYRGRQNDDGSVAWTEAVPNTQTIALPLVGSSTWMTLHSRVSLLASTQGLLLCVPSSLGFVISEALTALNNVLASILALLEKFLGGTDHIESLLTMILQAPIPGGRMDERNRETPPQRVGHNRTKLPILKRNTVQTQTPDFNPAQIESQLQTDVTMNNPCSDGDYGCGEGDGATLAGRGSQPTDEHQASLPENATVTRCKQSLVGTVESKVRSLGPQGKAQGKAGEKQSMGTKKGNTTKKGEGATPFPVYSLTWLFSNSKSHSVSGVLPTTSFKDLPIVENTDASNPAAPLLNDASKQDGRSFDEVGASGTTQIPYSEDGSSGVGTTQEVDCTKYPLRARTPRKKKALGREQL</sequence>